<evidence type="ECO:0000313" key="3">
    <source>
        <dbReference type="EMBL" id="WLQ36079.1"/>
    </source>
</evidence>
<keyword evidence="2" id="KW-0472">Membrane</keyword>
<dbReference type="EMBL" id="CP120997">
    <property type="protein sequence ID" value="WLQ36079.1"/>
    <property type="molecule type" value="Genomic_DNA"/>
</dbReference>
<proteinExistence type="predicted"/>
<name>A0ABY9HP03_9ACTN</name>
<reference evidence="3 4" key="1">
    <citation type="submission" date="2023-03" db="EMBL/GenBank/DDBJ databases">
        <title>Isolation and description of six Streptomyces strains from soil environments, able to metabolize different microbial glucans.</title>
        <authorList>
            <person name="Widen T."/>
            <person name="Larsbrink J."/>
        </authorList>
    </citation>
    <scope>NUCLEOTIDE SEQUENCE [LARGE SCALE GENOMIC DNA]</scope>
    <source>
        <strain evidence="3 4">Mut1</strain>
    </source>
</reference>
<accession>A0ABY9HP03</accession>
<sequence length="361" mass="37320">MILTRGARVTGAVLSGVLAVIVASWLVRDARAAEFGQLWRYWVGFYDARPHAVPATSAMDVVLFVLYVAVAVAALRTAVAAPALVVAGVVTIGVRLPGLWTIDNGRMEISYSDDLRSRALISAFVALAAGAAMIITAGAGRRPPAGSYEQPPARPGPGAAVVAFLVLCAAGAVQIAWEIRQVVRTPDIFPDWYVGSDLMGHQLTGPPPGWANAVPALLCVYAGIGAVARARHARPFGLVAGALLLPGGVMGVVLIAHYDMLDDFGSLPVETQLTLASWIFEAFAAVVVLITLAPRGLADVPGGQGPGDDPWYGGTGWGPEPRPGPAEPPYPGQPPAPGYGYPQGGGGFGPPPPPSQPPPGW</sequence>
<feature type="region of interest" description="Disordered" evidence="1">
    <location>
        <begin position="300"/>
        <end position="361"/>
    </location>
</feature>
<dbReference type="RefSeq" id="WP_306057131.1">
    <property type="nucleotide sequence ID" value="NZ_CP120997.1"/>
</dbReference>
<feature type="compositionally biased region" description="Pro residues" evidence="1">
    <location>
        <begin position="320"/>
        <end position="337"/>
    </location>
</feature>
<protein>
    <recommendedName>
        <fullName evidence="5">Integral membrane protein</fullName>
    </recommendedName>
</protein>
<feature type="transmembrane region" description="Helical" evidence="2">
    <location>
        <begin position="82"/>
        <end position="100"/>
    </location>
</feature>
<feature type="transmembrane region" description="Helical" evidence="2">
    <location>
        <begin position="235"/>
        <end position="255"/>
    </location>
</feature>
<feature type="transmembrane region" description="Helical" evidence="2">
    <location>
        <begin position="275"/>
        <end position="293"/>
    </location>
</feature>
<keyword evidence="2" id="KW-0812">Transmembrane</keyword>
<feature type="transmembrane region" description="Helical" evidence="2">
    <location>
        <begin position="159"/>
        <end position="177"/>
    </location>
</feature>
<gene>
    <name evidence="3" type="ORF">P8A18_22785</name>
</gene>
<organism evidence="3 4">
    <name type="scientific">Streptomyces castrisilvae</name>
    <dbReference type="NCBI Taxonomy" id="3033811"/>
    <lineage>
        <taxon>Bacteria</taxon>
        <taxon>Bacillati</taxon>
        <taxon>Actinomycetota</taxon>
        <taxon>Actinomycetes</taxon>
        <taxon>Kitasatosporales</taxon>
        <taxon>Streptomycetaceae</taxon>
        <taxon>Streptomyces</taxon>
    </lineage>
</organism>
<keyword evidence="2" id="KW-1133">Transmembrane helix</keyword>
<evidence type="ECO:0000256" key="1">
    <source>
        <dbReference type="SAM" id="MobiDB-lite"/>
    </source>
</evidence>
<feature type="transmembrane region" description="Helical" evidence="2">
    <location>
        <begin position="56"/>
        <end position="75"/>
    </location>
</feature>
<evidence type="ECO:0000256" key="2">
    <source>
        <dbReference type="SAM" id="Phobius"/>
    </source>
</evidence>
<evidence type="ECO:0008006" key="5">
    <source>
        <dbReference type="Google" id="ProtNLM"/>
    </source>
</evidence>
<dbReference type="Proteomes" id="UP001239522">
    <property type="component" value="Chromosome"/>
</dbReference>
<keyword evidence="4" id="KW-1185">Reference proteome</keyword>
<evidence type="ECO:0000313" key="4">
    <source>
        <dbReference type="Proteomes" id="UP001239522"/>
    </source>
</evidence>
<feature type="compositionally biased region" description="Pro residues" evidence="1">
    <location>
        <begin position="349"/>
        <end position="361"/>
    </location>
</feature>
<feature type="transmembrane region" description="Helical" evidence="2">
    <location>
        <begin position="120"/>
        <end position="139"/>
    </location>
</feature>